<dbReference type="Pfam" id="PF00106">
    <property type="entry name" value="adh_short"/>
    <property type="match status" value="1"/>
</dbReference>
<reference evidence="2 3" key="1">
    <citation type="submission" date="2023-07" db="EMBL/GenBank/DDBJ databases">
        <title>Genomic Encyclopedia of Type Strains, Phase IV (KMG-IV): sequencing the most valuable type-strain genomes for metagenomic binning, comparative biology and taxonomic classification.</title>
        <authorList>
            <person name="Goeker M."/>
        </authorList>
    </citation>
    <scope>NUCLEOTIDE SEQUENCE [LARGE SCALE GENOMIC DNA]</scope>
    <source>
        <strain evidence="2 3">DSM 16784</strain>
    </source>
</reference>
<dbReference type="EMBL" id="JAUSUR010000005">
    <property type="protein sequence ID" value="MDQ0362098.1"/>
    <property type="molecule type" value="Genomic_DNA"/>
</dbReference>
<organism evidence="2 3">
    <name type="scientific">Breznakia pachnodae</name>
    <dbReference type="NCBI Taxonomy" id="265178"/>
    <lineage>
        <taxon>Bacteria</taxon>
        <taxon>Bacillati</taxon>
        <taxon>Bacillota</taxon>
        <taxon>Erysipelotrichia</taxon>
        <taxon>Erysipelotrichales</taxon>
        <taxon>Erysipelotrichaceae</taxon>
        <taxon>Breznakia</taxon>
    </lineage>
</organism>
<comment type="caution">
    <text evidence="2">The sequence shown here is derived from an EMBL/GenBank/DDBJ whole genome shotgun (WGS) entry which is preliminary data.</text>
</comment>
<dbReference type="Proteomes" id="UP001230220">
    <property type="component" value="Unassembled WGS sequence"/>
</dbReference>
<dbReference type="Gene3D" id="3.40.50.720">
    <property type="entry name" value="NAD(P)-binding Rossmann-like Domain"/>
    <property type="match status" value="1"/>
</dbReference>
<proteinExistence type="predicted"/>
<dbReference type="PANTHER" id="PTHR43658">
    <property type="entry name" value="SHORT-CHAIN DEHYDROGENASE/REDUCTASE"/>
    <property type="match status" value="1"/>
</dbReference>
<dbReference type="InterPro" id="IPR036291">
    <property type="entry name" value="NAD(P)-bd_dom_sf"/>
</dbReference>
<evidence type="ECO:0000313" key="2">
    <source>
        <dbReference type="EMBL" id="MDQ0362098.1"/>
    </source>
</evidence>
<gene>
    <name evidence="2" type="ORF">J2S15_002851</name>
</gene>
<sequence length="67" mass="7551">MTITFITGGNTGLGYESAKRLKRLGHKVYIGSRNEEKGKKAANELNVEYIVIDVTDEESVKKLQMNY</sequence>
<protein>
    <submittedName>
        <fullName evidence="2">NAD(P)-dependent dehydrogenase (Short-subunit alcohol dehydrogenase family)</fullName>
    </submittedName>
</protein>
<accession>A0ABU0E5B5</accession>
<dbReference type="InterPro" id="IPR002347">
    <property type="entry name" value="SDR_fam"/>
</dbReference>
<keyword evidence="1" id="KW-0560">Oxidoreductase</keyword>
<dbReference type="SUPFAM" id="SSF51735">
    <property type="entry name" value="NAD(P)-binding Rossmann-fold domains"/>
    <property type="match status" value="1"/>
</dbReference>
<dbReference type="PANTHER" id="PTHR43658:SF8">
    <property type="entry name" value="17-BETA-HYDROXYSTEROID DEHYDROGENASE 14-RELATED"/>
    <property type="match status" value="1"/>
</dbReference>
<keyword evidence="3" id="KW-1185">Reference proteome</keyword>
<name>A0ABU0E5B5_9FIRM</name>
<evidence type="ECO:0000313" key="3">
    <source>
        <dbReference type="Proteomes" id="UP001230220"/>
    </source>
</evidence>
<evidence type="ECO:0000256" key="1">
    <source>
        <dbReference type="ARBA" id="ARBA00023002"/>
    </source>
</evidence>